<dbReference type="AlphaFoldDB" id="A0A4U5MEN4"/>
<accession>A0A4U5MEN4</accession>
<reference evidence="2 3" key="2">
    <citation type="journal article" date="2019" name="G3 (Bethesda)">
        <title>Hybrid Assembly of the Genome of the Entomopathogenic Nematode Steinernema carpocapsae Identifies the X-Chromosome.</title>
        <authorList>
            <person name="Serra L."/>
            <person name="Macchietto M."/>
            <person name="Macias-Munoz A."/>
            <person name="McGill C.J."/>
            <person name="Rodriguez I.M."/>
            <person name="Rodriguez B."/>
            <person name="Murad R."/>
            <person name="Mortazavi A."/>
        </authorList>
    </citation>
    <scope>NUCLEOTIDE SEQUENCE [LARGE SCALE GENOMIC DNA]</scope>
    <source>
        <strain evidence="2 3">ALL</strain>
    </source>
</reference>
<feature type="chain" id="PRO_5020952341" evidence="1">
    <location>
        <begin position="20"/>
        <end position="73"/>
    </location>
</feature>
<dbReference type="Proteomes" id="UP000298663">
    <property type="component" value="Unassembled WGS sequence"/>
</dbReference>
<name>A0A4U5MEN4_STECR</name>
<feature type="signal peptide" evidence="1">
    <location>
        <begin position="1"/>
        <end position="19"/>
    </location>
</feature>
<protein>
    <submittedName>
        <fullName evidence="2">Uncharacterized protein</fullName>
    </submittedName>
</protein>
<organism evidence="2 3">
    <name type="scientific">Steinernema carpocapsae</name>
    <name type="common">Entomopathogenic nematode</name>
    <dbReference type="NCBI Taxonomy" id="34508"/>
    <lineage>
        <taxon>Eukaryota</taxon>
        <taxon>Metazoa</taxon>
        <taxon>Ecdysozoa</taxon>
        <taxon>Nematoda</taxon>
        <taxon>Chromadorea</taxon>
        <taxon>Rhabditida</taxon>
        <taxon>Tylenchina</taxon>
        <taxon>Panagrolaimomorpha</taxon>
        <taxon>Strongyloidoidea</taxon>
        <taxon>Steinernematidae</taxon>
        <taxon>Steinernema</taxon>
    </lineage>
</organism>
<evidence type="ECO:0000256" key="1">
    <source>
        <dbReference type="SAM" id="SignalP"/>
    </source>
</evidence>
<comment type="caution">
    <text evidence="2">The sequence shown here is derived from an EMBL/GenBank/DDBJ whole genome shotgun (WGS) entry which is preliminary data.</text>
</comment>
<keyword evidence="1" id="KW-0732">Signal</keyword>
<reference evidence="2 3" key="1">
    <citation type="journal article" date="2015" name="Genome Biol.">
        <title>Comparative genomics of Steinernema reveals deeply conserved gene regulatory networks.</title>
        <authorList>
            <person name="Dillman A.R."/>
            <person name="Macchietto M."/>
            <person name="Porter C.F."/>
            <person name="Rogers A."/>
            <person name="Williams B."/>
            <person name="Antoshechkin I."/>
            <person name="Lee M.M."/>
            <person name="Goodwin Z."/>
            <person name="Lu X."/>
            <person name="Lewis E.E."/>
            <person name="Goodrich-Blair H."/>
            <person name="Stock S.P."/>
            <person name="Adams B.J."/>
            <person name="Sternberg P.W."/>
            <person name="Mortazavi A."/>
        </authorList>
    </citation>
    <scope>NUCLEOTIDE SEQUENCE [LARGE SCALE GENOMIC DNA]</scope>
    <source>
        <strain evidence="2 3">ALL</strain>
    </source>
</reference>
<proteinExistence type="predicted"/>
<gene>
    <name evidence="2" type="ORF">L596_023769</name>
</gene>
<sequence>MSKILVGLLLLGVLGFCSVVSLKCHKLISTSSNSAHKNLTVHKGTDTCVNGTRWCVSIVNHDRELLRSLSPRN</sequence>
<evidence type="ECO:0000313" key="2">
    <source>
        <dbReference type="EMBL" id="TKR67649.1"/>
    </source>
</evidence>
<keyword evidence="3" id="KW-1185">Reference proteome</keyword>
<dbReference type="EMBL" id="AZBU02000008">
    <property type="protein sequence ID" value="TKR67649.1"/>
    <property type="molecule type" value="Genomic_DNA"/>
</dbReference>
<evidence type="ECO:0000313" key="3">
    <source>
        <dbReference type="Proteomes" id="UP000298663"/>
    </source>
</evidence>